<dbReference type="Proteomes" id="UP001141806">
    <property type="component" value="Unassembled WGS sequence"/>
</dbReference>
<gene>
    <name evidence="1" type="ORF">NE237_006262</name>
</gene>
<evidence type="ECO:0000313" key="1">
    <source>
        <dbReference type="EMBL" id="KAJ4973088.1"/>
    </source>
</evidence>
<accession>A0A9Q0KLZ8</accession>
<sequence>MIKGSICMGTITSLNSALLEMVVGVNLSPFIEEEGDGRGTMKESILCISGEWLELHELLVVSVTWFLPSRLEENLVIGLISLLLCSLSGFSALKRITQIEIAYLFL</sequence>
<dbReference type="AlphaFoldDB" id="A0A9Q0KLZ8"/>
<proteinExistence type="predicted"/>
<organism evidence="1 2">
    <name type="scientific">Protea cynaroides</name>
    <dbReference type="NCBI Taxonomy" id="273540"/>
    <lineage>
        <taxon>Eukaryota</taxon>
        <taxon>Viridiplantae</taxon>
        <taxon>Streptophyta</taxon>
        <taxon>Embryophyta</taxon>
        <taxon>Tracheophyta</taxon>
        <taxon>Spermatophyta</taxon>
        <taxon>Magnoliopsida</taxon>
        <taxon>Proteales</taxon>
        <taxon>Proteaceae</taxon>
        <taxon>Protea</taxon>
    </lineage>
</organism>
<protein>
    <submittedName>
        <fullName evidence="1">Uncharacterized protein</fullName>
    </submittedName>
</protein>
<name>A0A9Q0KLZ8_9MAGN</name>
<dbReference type="EMBL" id="JAMYWD010000004">
    <property type="protein sequence ID" value="KAJ4973088.1"/>
    <property type="molecule type" value="Genomic_DNA"/>
</dbReference>
<comment type="caution">
    <text evidence="1">The sequence shown here is derived from an EMBL/GenBank/DDBJ whole genome shotgun (WGS) entry which is preliminary data.</text>
</comment>
<evidence type="ECO:0000313" key="2">
    <source>
        <dbReference type="Proteomes" id="UP001141806"/>
    </source>
</evidence>
<reference evidence="1" key="1">
    <citation type="journal article" date="2023" name="Plant J.">
        <title>The genome of the king protea, Protea cynaroides.</title>
        <authorList>
            <person name="Chang J."/>
            <person name="Duong T.A."/>
            <person name="Schoeman C."/>
            <person name="Ma X."/>
            <person name="Roodt D."/>
            <person name="Barker N."/>
            <person name="Li Z."/>
            <person name="Van de Peer Y."/>
            <person name="Mizrachi E."/>
        </authorList>
    </citation>
    <scope>NUCLEOTIDE SEQUENCE</scope>
    <source>
        <tissue evidence="1">Young leaves</tissue>
    </source>
</reference>
<keyword evidence="2" id="KW-1185">Reference proteome</keyword>